<keyword evidence="6" id="KW-1185">Reference proteome</keyword>
<comment type="catalytic activity">
    <reaction evidence="1">
        <text>ATP + protein L-histidine = ADP + protein N-phospho-L-histidine.</text>
        <dbReference type="EC" id="2.7.13.3"/>
    </reaction>
</comment>
<dbReference type="InterPro" id="IPR036097">
    <property type="entry name" value="HisK_dim/P_sf"/>
</dbReference>
<evidence type="ECO:0000256" key="2">
    <source>
        <dbReference type="ARBA" id="ARBA00012438"/>
    </source>
</evidence>
<dbReference type="EC" id="2.7.13.3" evidence="2"/>
<dbReference type="PROSITE" id="PS50109">
    <property type="entry name" value="HIS_KIN"/>
    <property type="match status" value="1"/>
</dbReference>
<dbReference type="EMBL" id="CAKLPZ010000001">
    <property type="protein sequence ID" value="CAH0999147.1"/>
    <property type="molecule type" value="Genomic_DNA"/>
</dbReference>
<dbReference type="SMART" id="SM00388">
    <property type="entry name" value="HisKA"/>
    <property type="match status" value="1"/>
</dbReference>
<dbReference type="Pfam" id="PF01590">
    <property type="entry name" value="GAF"/>
    <property type="match status" value="1"/>
</dbReference>
<dbReference type="SUPFAM" id="SSF47384">
    <property type="entry name" value="Homodimeric domain of signal transducing histidine kinase"/>
    <property type="match status" value="1"/>
</dbReference>
<dbReference type="InterPro" id="IPR003661">
    <property type="entry name" value="HisK_dim/P_dom"/>
</dbReference>
<dbReference type="InterPro" id="IPR004358">
    <property type="entry name" value="Sig_transdc_His_kin-like_C"/>
</dbReference>
<comment type="caution">
    <text evidence="5">The sequence shown here is derived from an EMBL/GenBank/DDBJ whole genome shotgun (WGS) entry which is preliminary data.</text>
</comment>
<sequence length="399" mass="44081">MIAPLSEDEDARLDNLRQYGILDTLPQQEYDDLTALAAEICGTPVSLISLVDQDRQWFKSALGFRPEQTETSRDLAFCAHNIIEPNQTMVVPDARLDPRFKDNALVHDDPNVIFYAGVPLVSPEGHALGSLCVIDRKPRELSAHQLDLLLRLGRQAEKLLELHRSLQTTRHLLHVRDEANAQLRDFSHVIAHDLKAPIRNISQATHLLREDYSDRLGDDGQELLDLVAQSTTDATYMIEGVLQYSQATRALLQARERISMINTVERATRQLALHAPHSVSYIGTVTHVSTSPIALLQIFQNLIGNALKFSDKPACRITVDCVVRAAGGHTVSVHDDGPGIPPEQQEAVFRLFHSSDRGSKRSHGVGLSIVRRLVTSLGGTIRLSSGPGEGTTFTFDLPA</sequence>
<evidence type="ECO:0000313" key="5">
    <source>
        <dbReference type="EMBL" id="CAH0999147.1"/>
    </source>
</evidence>
<accession>A0ABM9AX90</accession>
<dbReference type="Gene3D" id="3.30.565.10">
    <property type="entry name" value="Histidine kinase-like ATPase, C-terminal domain"/>
    <property type="match status" value="1"/>
</dbReference>
<gene>
    <name evidence="5" type="primary">sasA_2</name>
    <name evidence="5" type="ORF">LEM8419_00444</name>
</gene>
<dbReference type="RefSeq" id="WP_238749344.1">
    <property type="nucleotide sequence ID" value="NZ_CAKLPZ010000001.1"/>
</dbReference>
<dbReference type="SMART" id="SM00387">
    <property type="entry name" value="HATPase_c"/>
    <property type="match status" value="1"/>
</dbReference>
<dbReference type="SMART" id="SM00065">
    <property type="entry name" value="GAF"/>
    <property type="match status" value="1"/>
</dbReference>
<dbReference type="PRINTS" id="PR00344">
    <property type="entry name" value="BCTRLSENSOR"/>
</dbReference>
<name>A0ABM9AX90_9BACT</name>
<dbReference type="CDD" id="cd00082">
    <property type="entry name" value="HisKA"/>
    <property type="match status" value="1"/>
</dbReference>
<dbReference type="InterPro" id="IPR003594">
    <property type="entry name" value="HATPase_dom"/>
</dbReference>
<dbReference type="Gene3D" id="1.10.287.130">
    <property type="match status" value="1"/>
</dbReference>
<dbReference type="CDD" id="cd00075">
    <property type="entry name" value="HATPase"/>
    <property type="match status" value="1"/>
</dbReference>
<keyword evidence="5" id="KW-0808">Transferase</keyword>
<feature type="domain" description="Histidine kinase" evidence="4">
    <location>
        <begin position="189"/>
        <end position="399"/>
    </location>
</feature>
<dbReference type="InterPro" id="IPR036890">
    <property type="entry name" value="HATPase_C_sf"/>
</dbReference>
<dbReference type="InterPro" id="IPR005467">
    <property type="entry name" value="His_kinase_dom"/>
</dbReference>
<organism evidence="5 6">
    <name type="scientific">Neolewinella maritima</name>
    <dbReference type="NCBI Taxonomy" id="1383882"/>
    <lineage>
        <taxon>Bacteria</taxon>
        <taxon>Pseudomonadati</taxon>
        <taxon>Bacteroidota</taxon>
        <taxon>Saprospiria</taxon>
        <taxon>Saprospirales</taxon>
        <taxon>Lewinellaceae</taxon>
        <taxon>Neolewinella</taxon>
    </lineage>
</organism>
<dbReference type="SUPFAM" id="SSF55874">
    <property type="entry name" value="ATPase domain of HSP90 chaperone/DNA topoisomerase II/histidine kinase"/>
    <property type="match status" value="1"/>
</dbReference>
<protein>
    <recommendedName>
        <fullName evidence="2">histidine kinase</fullName>
        <ecNumber evidence="2">2.7.13.3</ecNumber>
    </recommendedName>
</protein>
<dbReference type="InterPro" id="IPR029016">
    <property type="entry name" value="GAF-like_dom_sf"/>
</dbReference>
<dbReference type="GO" id="GO:0016740">
    <property type="term" value="F:transferase activity"/>
    <property type="evidence" value="ECO:0007669"/>
    <property type="project" value="UniProtKB-KW"/>
</dbReference>
<dbReference type="Gene3D" id="3.30.450.40">
    <property type="match status" value="1"/>
</dbReference>
<dbReference type="InterPro" id="IPR003018">
    <property type="entry name" value="GAF"/>
</dbReference>
<evidence type="ECO:0000313" key="6">
    <source>
        <dbReference type="Proteomes" id="UP000837803"/>
    </source>
</evidence>
<evidence type="ECO:0000256" key="3">
    <source>
        <dbReference type="ARBA" id="ARBA00022553"/>
    </source>
</evidence>
<dbReference type="SUPFAM" id="SSF55781">
    <property type="entry name" value="GAF domain-like"/>
    <property type="match status" value="1"/>
</dbReference>
<dbReference type="Pfam" id="PF02518">
    <property type="entry name" value="HATPase_c"/>
    <property type="match status" value="1"/>
</dbReference>
<proteinExistence type="predicted"/>
<dbReference type="Proteomes" id="UP000837803">
    <property type="component" value="Unassembled WGS sequence"/>
</dbReference>
<dbReference type="PANTHER" id="PTHR43102">
    <property type="entry name" value="SLR1143 PROTEIN"/>
    <property type="match status" value="1"/>
</dbReference>
<keyword evidence="3" id="KW-0597">Phosphoprotein</keyword>
<dbReference type="PANTHER" id="PTHR43102:SF2">
    <property type="entry name" value="GAF DOMAIN-CONTAINING PROTEIN"/>
    <property type="match status" value="1"/>
</dbReference>
<evidence type="ECO:0000256" key="1">
    <source>
        <dbReference type="ARBA" id="ARBA00000085"/>
    </source>
</evidence>
<evidence type="ECO:0000259" key="4">
    <source>
        <dbReference type="PROSITE" id="PS50109"/>
    </source>
</evidence>
<dbReference type="Pfam" id="PF00512">
    <property type="entry name" value="HisKA"/>
    <property type="match status" value="1"/>
</dbReference>
<reference evidence="5" key="1">
    <citation type="submission" date="2021-12" db="EMBL/GenBank/DDBJ databases">
        <authorList>
            <person name="Rodrigo-Torres L."/>
            <person name="Arahal R. D."/>
            <person name="Lucena T."/>
        </authorList>
    </citation>
    <scope>NUCLEOTIDE SEQUENCE</scope>
    <source>
        <strain evidence="5">CECT 8419</strain>
    </source>
</reference>